<gene>
    <name evidence="1" type="ORF">F3Y22_tig00111303pilonHSYRG00011</name>
</gene>
<proteinExistence type="predicted"/>
<dbReference type="Proteomes" id="UP000436088">
    <property type="component" value="Unassembled WGS sequence"/>
</dbReference>
<accession>A0A6A2YRA5</accession>
<sequence length="254" mass="28830">MRSLMSARGLRDADISGLKSLHSENKHNLNIRPIIDSAKDDPFLRLMDDRKLQAVNTEPDHPTNVYGSKEDDAFKLSTIQELLLNEFLPDDVCPLDAHFSMDAPHKVYQAGPEDNKSIEVVETAYQFGRSPISTGPDLSYKEIAHHYKALVTRKQQKMSPLMSTRVRQESLISLSFQHPDNMTKQGPKNTDGLKKNLTFAPSSTFNSSKVYNQRLLPEMPLDELLDKHDVVSAFSLFDGINDLKDDIFRLSELW</sequence>
<name>A0A6A2YRA5_HIBSY</name>
<dbReference type="InterPro" id="IPR055296">
    <property type="entry name" value="SRL2-like"/>
</dbReference>
<dbReference type="PANTHER" id="PTHR46087:SF9">
    <property type="entry name" value="ARM REPEAT SUPERFAMILY PROTEIN"/>
    <property type="match status" value="1"/>
</dbReference>
<dbReference type="AlphaFoldDB" id="A0A6A2YRA5"/>
<organism evidence="1 2">
    <name type="scientific">Hibiscus syriacus</name>
    <name type="common">Rose of Sharon</name>
    <dbReference type="NCBI Taxonomy" id="106335"/>
    <lineage>
        <taxon>Eukaryota</taxon>
        <taxon>Viridiplantae</taxon>
        <taxon>Streptophyta</taxon>
        <taxon>Embryophyta</taxon>
        <taxon>Tracheophyta</taxon>
        <taxon>Spermatophyta</taxon>
        <taxon>Magnoliopsida</taxon>
        <taxon>eudicotyledons</taxon>
        <taxon>Gunneridae</taxon>
        <taxon>Pentapetalae</taxon>
        <taxon>rosids</taxon>
        <taxon>malvids</taxon>
        <taxon>Malvales</taxon>
        <taxon>Malvaceae</taxon>
        <taxon>Malvoideae</taxon>
        <taxon>Hibiscus</taxon>
    </lineage>
</organism>
<dbReference type="EMBL" id="VEPZ02001298">
    <property type="protein sequence ID" value="KAE8681827.1"/>
    <property type="molecule type" value="Genomic_DNA"/>
</dbReference>
<reference evidence="1" key="1">
    <citation type="submission" date="2019-09" db="EMBL/GenBank/DDBJ databases">
        <title>Draft genome information of white flower Hibiscus syriacus.</title>
        <authorList>
            <person name="Kim Y.-M."/>
        </authorList>
    </citation>
    <scope>NUCLEOTIDE SEQUENCE [LARGE SCALE GENOMIC DNA]</scope>
    <source>
        <strain evidence="1">YM2019G1</strain>
    </source>
</reference>
<evidence type="ECO:0000313" key="1">
    <source>
        <dbReference type="EMBL" id="KAE8681827.1"/>
    </source>
</evidence>
<protein>
    <submittedName>
        <fullName evidence="1">Uncharacterized protein</fullName>
    </submittedName>
</protein>
<dbReference type="PANTHER" id="PTHR46087">
    <property type="entry name" value="PUTATIVE, EXPRESSED-RELATED"/>
    <property type="match status" value="1"/>
</dbReference>
<evidence type="ECO:0000313" key="2">
    <source>
        <dbReference type="Proteomes" id="UP000436088"/>
    </source>
</evidence>
<comment type="caution">
    <text evidence="1">The sequence shown here is derived from an EMBL/GenBank/DDBJ whole genome shotgun (WGS) entry which is preliminary data.</text>
</comment>
<keyword evidence="2" id="KW-1185">Reference proteome</keyword>